<dbReference type="PANTHER" id="PTHR33802">
    <property type="entry name" value="SI:CH211-161H7.5-RELATED"/>
    <property type="match status" value="1"/>
</dbReference>
<dbReference type="Proteomes" id="UP000006054">
    <property type="component" value="Chromosome"/>
</dbReference>
<feature type="transmembrane region" description="Helical" evidence="1">
    <location>
        <begin position="100"/>
        <end position="117"/>
    </location>
</feature>
<evidence type="ECO:0000313" key="2">
    <source>
        <dbReference type="EMBL" id="AFM04565.1"/>
    </source>
</evidence>
<dbReference type="PANTHER" id="PTHR33802:SF1">
    <property type="entry name" value="XK-RELATED PROTEIN"/>
    <property type="match status" value="1"/>
</dbReference>
<dbReference type="KEGG" id="fli:Fleli_2186"/>
<dbReference type="PATRIC" id="fig|880071.3.peg.2176"/>
<evidence type="ECO:0000313" key="3">
    <source>
        <dbReference type="Proteomes" id="UP000006054"/>
    </source>
</evidence>
<name>I4AKT0_BERLS</name>
<accession>I4AKT0</accession>
<keyword evidence="1" id="KW-1133">Transmembrane helix</keyword>
<dbReference type="OrthoDB" id="5189031at2"/>
<reference evidence="3" key="1">
    <citation type="submission" date="2012-06" db="EMBL/GenBank/DDBJ databases">
        <title>The complete genome of Flexibacter litoralis DSM 6794.</title>
        <authorList>
            <person name="Lucas S."/>
            <person name="Copeland A."/>
            <person name="Lapidus A."/>
            <person name="Glavina del Rio T."/>
            <person name="Dalin E."/>
            <person name="Tice H."/>
            <person name="Bruce D."/>
            <person name="Goodwin L."/>
            <person name="Pitluck S."/>
            <person name="Peters L."/>
            <person name="Ovchinnikova G."/>
            <person name="Lu M."/>
            <person name="Kyrpides N."/>
            <person name="Mavromatis K."/>
            <person name="Ivanova N."/>
            <person name="Brettin T."/>
            <person name="Detter J.C."/>
            <person name="Han C."/>
            <person name="Larimer F."/>
            <person name="Land M."/>
            <person name="Hauser L."/>
            <person name="Markowitz V."/>
            <person name="Cheng J.-F."/>
            <person name="Hugenholtz P."/>
            <person name="Woyke T."/>
            <person name="Wu D."/>
            <person name="Spring S."/>
            <person name="Lang E."/>
            <person name="Kopitz M."/>
            <person name="Brambilla E."/>
            <person name="Klenk H.-P."/>
            <person name="Eisen J.A."/>
        </authorList>
    </citation>
    <scope>NUCLEOTIDE SEQUENCE [LARGE SCALE GENOMIC DNA]</scope>
    <source>
        <strain evidence="3">ATCC 23117 / DSM 6794 / NBRC 15988 / NCIMB 1366 / Sio-4</strain>
    </source>
</reference>
<feature type="transmembrane region" description="Helical" evidence="1">
    <location>
        <begin position="44"/>
        <end position="68"/>
    </location>
</feature>
<dbReference type="eggNOG" id="COG0474">
    <property type="taxonomic scope" value="Bacteria"/>
</dbReference>
<dbReference type="HOGENOM" id="CLU_067293_1_0_10"/>
<proteinExistence type="predicted"/>
<gene>
    <name evidence="2" type="ordered locus">Fleli_2186</name>
</gene>
<keyword evidence="1" id="KW-0812">Transmembrane</keyword>
<feature type="transmembrane region" description="Helical" evidence="1">
    <location>
        <begin position="5"/>
        <end position="24"/>
    </location>
</feature>
<keyword evidence="3" id="KW-1185">Reference proteome</keyword>
<dbReference type="STRING" id="880071.Fleli_2186"/>
<feature type="transmembrane region" description="Helical" evidence="1">
    <location>
        <begin position="196"/>
        <end position="214"/>
    </location>
</feature>
<dbReference type="EMBL" id="CP003345">
    <property type="protein sequence ID" value="AFM04565.1"/>
    <property type="molecule type" value="Genomic_DNA"/>
</dbReference>
<protein>
    <recommendedName>
        <fullName evidence="4">Tryptophan-rich sensory protein</fullName>
    </recommendedName>
</protein>
<evidence type="ECO:0000256" key="1">
    <source>
        <dbReference type="SAM" id="Phobius"/>
    </source>
</evidence>
<evidence type="ECO:0008006" key="4">
    <source>
        <dbReference type="Google" id="ProtNLM"/>
    </source>
</evidence>
<dbReference type="AlphaFoldDB" id="I4AKT0"/>
<feature type="transmembrane region" description="Helical" evidence="1">
    <location>
        <begin position="243"/>
        <end position="263"/>
    </location>
</feature>
<feature type="transmembrane region" description="Helical" evidence="1">
    <location>
        <begin position="153"/>
        <end position="176"/>
    </location>
</feature>
<feature type="transmembrane region" description="Helical" evidence="1">
    <location>
        <begin position="123"/>
        <end position="141"/>
    </location>
</feature>
<dbReference type="RefSeq" id="WP_014798012.1">
    <property type="nucleotide sequence ID" value="NC_018018.1"/>
</dbReference>
<organism evidence="2 3">
    <name type="scientific">Bernardetia litoralis (strain ATCC 23117 / DSM 6794 / NBRC 15988 / NCIMB 1366 / Fx l1 / Sio-4)</name>
    <name type="common">Flexibacter litoralis</name>
    <dbReference type="NCBI Taxonomy" id="880071"/>
    <lineage>
        <taxon>Bacteria</taxon>
        <taxon>Pseudomonadati</taxon>
        <taxon>Bacteroidota</taxon>
        <taxon>Cytophagia</taxon>
        <taxon>Cytophagales</taxon>
        <taxon>Bernardetiaceae</taxon>
        <taxon>Bernardetia</taxon>
    </lineage>
</organism>
<sequence>MKTKLLVLFNTLTLIFTIFINYLSNTGFFGGKTIGEISKKYETLFVPAGYAFSIWGLIFLMLLAFVGFQWYVLYKFRNENDVLSNYDNSENIFIKTIHETSFWLIVANICNATWVFVWLNEYVALSVMVMFFLLLSLIQLTRNLRLEIWDAPVRIIAFVWWPIVIYLGWIMVASIANISSFLVSIGWQGGLLSASTWTILMIIVATVVYLTLIVTRNLRETAMVGVWSLIAISYKQWQTEPTIAYVALGCAILLFLAAMLHGYKNQETSPFLKWKRGEI</sequence>
<keyword evidence="1" id="KW-0472">Membrane</keyword>